<accession>A0A6J4L9X1</accession>
<dbReference type="AlphaFoldDB" id="A0A6J4L9X1"/>
<proteinExistence type="predicted"/>
<protein>
    <submittedName>
        <fullName evidence="1">Uncharacterized protein</fullName>
    </submittedName>
</protein>
<dbReference type="EMBL" id="CADCTQ010000605">
    <property type="protein sequence ID" value="CAA9327815.1"/>
    <property type="molecule type" value="Genomic_DNA"/>
</dbReference>
<gene>
    <name evidence="1" type="ORF">AVDCRST_MAG56-7257</name>
</gene>
<reference evidence="1" key="1">
    <citation type="submission" date="2020-02" db="EMBL/GenBank/DDBJ databases">
        <authorList>
            <person name="Meier V. D."/>
        </authorList>
    </citation>
    <scope>NUCLEOTIDE SEQUENCE</scope>
    <source>
        <strain evidence="1">AVDCRST_MAG56</strain>
    </source>
</reference>
<name>A0A6J4L9X1_9SPHI</name>
<evidence type="ECO:0000313" key="1">
    <source>
        <dbReference type="EMBL" id="CAA9327815.1"/>
    </source>
</evidence>
<organism evidence="1">
    <name type="scientific">uncultured Cytophagales bacterium</name>
    <dbReference type="NCBI Taxonomy" id="158755"/>
    <lineage>
        <taxon>Bacteria</taxon>
        <taxon>Pseudomonadati</taxon>
        <taxon>Bacteroidota</taxon>
        <taxon>Sphingobacteriia</taxon>
        <taxon>Sphingobacteriales</taxon>
        <taxon>environmental samples</taxon>
    </lineage>
</organism>
<sequence>MEKPFILPMYTSEEPHLHISYTGQLVFIQNQYLIDIEGIAEVMMMGGLVYSPKTQDQRDMYNYFLN</sequence>